<evidence type="ECO:0000256" key="1">
    <source>
        <dbReference type="SAM" id="Coils"/>
    </source>
</evidence>
<sequence length="138" mass="15187">MVAYFQAVVGLGSVVFISIHLDRGLNQANARSKLSVILFTLGTLATAFSVGFSLFALWHLGDGNSWEEATSLFRYLSVVSGAGLVGTLLGQVTVGVTTLRERKHELTENEKSQQALNQAKEEFERFKQKWDTKGPKKP</sequence>
<keyword evidence="2" id="KW-0812">Transmembrane</keyword>
<feature type="transmembrane region" description="Helical" evidence="2">
    <location>
        <begin position="34"/>
        <end position="60"/>
    </location>
</feature>
<feature type="transmembrane region" description="Helical" evidence="2">
    <location>
        <begin position="6"/>
        <end position="22"/>
    </location>
</feature>
<keyword evidence="2" id="KW-1133">Transmembrane helix</keyword>
<evidence type="ECO:0000313" key="4">
    <source>
        <dbReference type="Proteomes" id="UP001185631"/>
    </source>
</evidence>
<keyword evidence="4" id="KW-1185">Reference proteome</keyword>
<name>A0ABU3W9M5_9CORY</name>
<keyword evidence="2" id="KW-0472">Membrane</keyword>
<keyword evidence="1" id="KW-0175">Coiled coil</keyword>
<evidence type="ECO:0000256" key="2">
    <source>
        <dbReference type="SAM" id="Phobius"/>
    </source>
</evidence>
<gene>
    <name evidence="3" type="ORF">RAE13_10135</name>
</gene>
<feature type="transmembrane region" description="Helical" evidence="2">
    <location>
        <begin position="72"/>
        <end position="94"/>
    </location>
</feature>
<dbReference type="EMBL" id="JAVBID010000013">
    <property type="protein sequence ID" value="MDV2424762.1"/>
    <property type="molecule type" value="Genomic_DNA"/>
</dbReference>
<reference evidence="3 4" key="1">
    <citation type="submission" date="2023-08" db="EMBL/GenBank/DDBJ databases">
        <title>Genomic characterization of the C. tuberculostearicum species complex, a ubiquitous member of the human skin microbiome.</title>
        <authorList>
            <person name="Ahmed N."/>
            <person name="Deming C."/>
            <person name="Conlan S."/>
            <person name="Segre J."/>
        </authorList>
    </citation>
    <scope>NUCLEOTIDE SEQUENCE [LARGE SCALE GENOMIC DNA]</scope>
    <source>
        <strain evidence="3 4">CTNIH19</strain>
    </source>
</reference>
<accession>A0ABU3W9M5</accession>
<feature type="coiled-coil region" evidence="1">
    <location>
        <begin position="102"/>
        <end position="129"/>
    </location>
</feature>
<protein>
    <submittedName>
        <fullName evidence="3">Uncharacterized protein</fullName>
    </submittedName>
</protein>
<proteinExistence type="predicted"/>
<organism evidence="3 4">
    <name type="scientific">Corynebacterium curieae</name>
    <dbReference type="NCBI Taxonomy" id="2913500"/>
    <lineage>
        <taxon>Bacteria</taxon>
        <taxon>Bacillati</taxon>
        <taxon>Actinomycetota</taxon>
        <taxon>Actinomycetes</taxon>
        <taxon>Mycobacteriales</taxon>
        <taxon>Corynebacteriaceae</taxon>
        <taxon>Corynebacterium</taxon>
    </lineage>
</organism>
<dbReference type="RefSeq" id="WP_316987140.1">
    <property type="nucleotide sequence ID" value="NZ_JAVBID010000013.1"/>
</dbReference>
<dbReference type="Proteomes" id="UP001185631">
    <property type="component" value="Unassembled WGS sequence"/>
</dbReference>
<comment type="caution">
    <text evidence="3">The sequence shown here is derived from an EMBL/GenBank/DDBJ whole genome shotgun (WGS) entry which is preliminary data.</text>
</comment>
<evidence type="ECO:0000313" key="3">
    <source>
        <dbReference type="EMBL" id="MDV2424762.1"/>
    </source>
</evidence>